<dbReference type="Proteomes" id="UP000019442">
    <property type="component" value="Chromosome"/>
</dbReference>
<dbReference type="CDD" id="cd01949">
    <property type="entry name" value="GGDEF"/>
    <property type="match status" value="1"/>
</dbReference>
<name>W8KHX3_9GAMM</name>
<evidence type="ECO:0000259" key="7">
    <source>
        <dbReference type="PROSITE" id="PS50887"/>
    </source>
</evidence>
<feature type="domain" description="EAL" evidence="6">
    <location>
        <begin position="963"/>
        <end position="1217"/>
    </location>
</feature>
<reference evidence="8 9" key="1">
    <citation type="journal article" date="2014" name="J Genomics">
        <title>Draft Genome Sequence of the Extremely Halophilic Phototrophic Purple Sulfur Bacterium Halorhodospira halochloris.</title>
        <authorList>
            <person name="Singh K.S."/>
            <person name="Kirksey J."/>
            <person name="Hoff W.D."/>
            <person name="Deole R."/>
        </authorList>
    </citation>
    <scope>NUCLEOTIDE SEQUENCE [LARGE SCALE GENOMIC DNA]</scope>
    <source>
        <strain evidence="8 9">A</strain>
    </source>
</reference>
<feature type="transmembrane region" description="Helical" evidence="3">
    <location>
        <begin position="12"/>
        <end position="34"/>
    </location>
</feature>
<dbReference type="SUPFAM" id="SSF55785">
    <property type="entry name" value="PYP-like sensor domain (PAS domain)"/>
    <property type="match status" value="3"/>
</dbReference>
<dbReference type="PANTHER" id="PTHR44757">
    <property type="entry name" value="DIGUANYLATE CYCLASE DGCP"/>
    <property type="match status" value="1"/>
</dbReference>
<dbReference type="HOGENOM" id="CLU_000445_70_44_6"/>
<dbReference type="SUPFAM" id="SSF55073">
    <property type="entry name" value="Nucleotide cyclase"/>
    <property type="match status" value="1"/>
</dbReference>
<feature type="transmembrane region" description="Helical" evidence="3">
    <location>
        <begin position="90"/>
        <end position="112"/>
    </location>
</feature>
<dbReference type="InterPro" id="IPR013655">
    <property type="entry name" value="PAS_fold_3"/>
</dbReference>
<dbReference type="InterPro" id="IPR052155">
    <property type="entry name" value="Biofilm_reg_signaling"/>
</dbReference>
<dbReference type="NCBIfam" id="TIGR00254">
    <property type="entry name" value="GGDEF"/>
    <property type="match status" value="1"/>
</dbReference>
<dbReference type="CDD" id="cd01948">
    <property type="entry name" value="EAL"/>
    <property type="match status" value="1"/>
</dbReference>
<dbReference type="SMART" id="SM00091">
    <property type="entry name" value="PAS"/>
    <property type="match status" value="2"/>
</dbReference>
<dbReference type="InterPro" id="IPR001633">
    <property type="entry name" value="EAL_dom"/>
</dbReference>
<dbReference type="InterPro" id="IPR029787">
    <property type="entry name" value="Nucleotide_cyclase"/>
</dbReference>
<dbReference type="PROSITE" id="PS50112">
    <property type="entry name" value="PAS"/>
    <property type="match status" value="1"/>
</dbReference>
<dbReference type="GO" id="GO:0006355">
    <property type="term" value="P:regulation of DNA-templated transcription"/>
    <property type="evidence" value="ECO:0007669"/>
    <property type="project" value="InterPro"/>
</dbReference>
<evidence type="ECO:0000256" key="2">
    <source>
        <dbReference type="ARBA" id="ARBA00022636"/>
    </source>
</evidence>
<dbReference type="InterPro" id="IPR035965">
    <property type="entry name" value="PAS-like_dom_sf"/>
</dbReference>
<dbReference type="PROSITE" id="PS50887">
    <property type="entry name" value="GGDEF"/>
    <property type="match status" value="1"/>
</dbReference>
<evidence type="ECO:0000256" key="3">
    <source>
        <dbReference type="SAM" id="Phobius"/>
    </source>
</evidence>
<dbReference type="Pfam" id="PF00563">
    <property type="entry name" value="EAL"/>
    <property type="match status" value="1"/>
</dbReference>
<evidence type="ECO:0000259" key="6">
    <source>
        <dbReference type="PROSITE" id="PS50883"/>
    </source>
</evidence>
<evidence type="ECO:0000313" key="8">
    <source>
        <dbReference type="EMBL" id="AHK79399.1"/>
    </source>
</evidence>
<dbReference type="SMART" id="SM00052">
    <property type="entry name" value="EAL"/>
    <property type="match status" value="1"/>
</dbReference>
<feature type="domain" description="PAC" evidence="5">
    <location>
        <begin position="735"/>
        <end position="787"/>
    </location>
</feature>
<dbReference type="InterPro" id="IPR013767">
    <property type="entry name" value="PAS_fold"/>
</dbReference>
<dbReference type="PROSITE" id="PS50883">
    <property type="entry name" value="EAL"/>
    <property type="match status" value="1"/>
</dbReference>
<proteinExistence type="predicted"/>
<dbReference type="InterPro" id="IPR043128">
    <property type="entry name" value="Rev_trsase/Diguanyl_cyclase"/>
</dbReference>
<dbReference type="EC" id="3.1.4.52" evidence="1"/>
<keyword evidence="3" id="KW-1133">Transmembrane helix</keyword>
<dbReference type="Gene3D" id="2.10.70.100">
    <property type="match status" value="1"/>
</dbReference>
<feature type="domain" description="GGDEF" evidence="7">
    <location>
        <begin position="820"/>
        <end position="954"/>
    </location>
</feature>
<organism evidence="8 9">
    <name type="scientific">Ectothiorhodospira haloalkaliphila</name>
    <dbReference type="NCBI Taxonomy" id="421628"/>
    <lineage>
        <taxon>Bacteria</taxon>
        <taxon>Pseudomonadati</taxon>
        <taxon>Pseudomonadota</taxon>
        <taxon>Gammaproteobacteria</taxon>
        <taxon>Chromatiales</taxon>
        <taxon>Ectothiorhodospiraceae</taxon>
        <taxon>Ectothiorhodospira</taxon>
    </lineage>
</organism>
<dbReference type="InterPro" id="IPR000014">
    <property type="entry name" value="PAS"/>
</dbReference>
<keyword evidence="9" id="KW-1185">Reference proteome</keyword>
<keyword evidence="3" id="KW-0472">Membrane</keyword>
<dbReference type="SUPFAM" id="SSF141868">
    <property type="entry name" value="EAL domain-like"/>
    <property type="match status" value="1"/>
</dbReference>
<dbReference type="Pfam" id="PF00990">
    <property type="entry name" value="GGDEF"/>
    <property type="match status" value="1"/>
</dbReference>
<dbReference type="PATRIC" id="fig|1354791.3.peg.2410"/>
<dbReference type="Gene3D" id="3.30.70.270">
    <property type="match status" value="1"/>
</dbReference>
<dbReference type="NCBIfam" id="TIGR00229">
    <property type="entry name" value="sensory_box"/>
    <property type="match status" value="3"/>
</dbReference>
<dbReference type="InterPro" id="IPR000160">
    <property type="entry name" value="GGDEF_dom"/>
</dbReference>
<accession>W8KHX3</accession>
<dbReference type="SMART" id="SM00086">
    <property type="entry name" value="PAC"/>
    <property type="match status" value="3"/>
</dbReference>
<evidence type="ECO:0000259" key="5">
    <source>
        <dbReference type="PROSITE" id="PS50113"/>
    </source>
</evidence>
<dbReference type="InterPro" id="IPR000700">
    <property type="entry name" value="PAS-assoc_C"/>
</dbReference>
<feature type="domain" description="PAC" evidence="5">
    <location>
        <begin position="613"/>
        <end position="665"/>
    </location>
</feature>
<dbReference type="InterPro" id="IPR035919">
    <property type="entry name" value="EAL_sf"/>
</dbReference>
<protein>
    <recommendedName>
        <fullName evidence="1">cyclic-guanylate-specific phosphodiesterase</fullName>
        <ecNumber evidence="1">3.1.4.52</ecNumber>
    </recommendedName>
</protein>
<dbReference type="Gene3D" id="3.20.20.450">
    <property type="entry name" value="EAL domain"/>
    <property type="match status" value="1"/>
</dbReference>
<dbReference type="Pfam" id="PF08447">
    <property type="entry name" value="PAS_3"/>
    <property type="match status" value="1"/>
</dbReference>
<dbReference type="KEGG" id="hhc:M911_09810"/>
<dbReference type="CDD" id="cd00130">
    <property type="entry name" value="PAS"/>
    <property type="match status" value="3"/>
</dbReference>
<dbReference type="EMBL" id="CP007268">
    <property type="protein sequence ID" value="AHK79399.1"/>
    <property type="molecule type" value="Genomic_DNA"/>
</dbReference>
<dbReference type="RefSeq" id="WP_025281857.1">
    <property type="nucleotide sequence ID" value="NZ_CP007268.1"/>
</dbReference>
<dbReference type="SMART" id="SM00267">
    <property type="entry name" value="GGDEF"/>
    <property type="match status" value="1"/>
</dbReference>
<evidence type="ECO:0000259" key="4">
    <source>
        <dbReference type="PROSITE" id="PS50112"/>
    </source>
</evidence>
<keyword evidence="3" id="KW-0812">Transmembrane</keyword>
<dbReference type="PROSITE" id="PS50113">
    <property type="entry name" value="PAC"/>
    <property type="match status" value="3"/>
</dbReference>
<dbReference type="FunFam" id="3.20.20.450:FF:000001">
    <property type="entry name" value="Cyclic di-GMP phosphodiesterase yahA"/>
    <property type="match status" value="1"/>
</dbReference>
<reference evidence="9" key="2">
    <citation type="submission" date="2014-02" db="EMBL/GenBank/DDBJ databases">
        <title>Draft Genome Sequence of extremely halophilic bacteria Halorhodospira halochloris.</title>
        <authorList>
            <person name="Singh K.S."/>
        </authorList>
    </citation>
    <scope>NUCLEOTIDE SEQUENCE [LARGE SCALE GENOMIC DNA]</scope>
    <source>
        <strain evidence="9">A</strain>
    </source>
</reference>
<dbReference type="InterPro" id="IPR001610">
    <property type="entry name" value="PAC"/>
</dbReference>
<dbReference type="Pfam" id="PF00989">
    <property type="entry name" value="PAS"/>
    <property type="match status" value="1"/>
</dbReference>
<evidence type="ECO:0000256" key="1">
    <source>
        <dbReference type="ARBA" id="ARBA00012282"/>
    </source>
</evidence>
<dbReference type="OrthoDB" id="7053140at2"/>
<gene>
    <name evidence="8" type="ORF">M911_09810</name>
</gene>
<dbReference type="Gene3D" id="3.30.450.20">
    <property type="entry name" value="PAS domain"/>
    <property type="match status" value="3"/>
</dbReference>
<dbReference type="GO" id="GO:0071111">
    <property type="term" value="F:cyclic-guanylate-specific phosphodiesterase activity"/>
    <property type="evidence" value="ECO:0007669"/>
    <property type="project" value="UniProtKB-EC"/>
</dbReference>
<feature type="transmembrane region" description="Helical" evidence="3">
    <location>
        <begin position="364"/>
        <end position="387"/>
    </location>
</feature>
<dbReference type="PANTHER" id="PTHR44757:SF2">
    <property type="entry name" value="BIOFILM ARCHITECTURE MAINTENANCE PROTEIN MBAA"/>
    <property type="match status" value="1"/>
</dbReference>
<feature type="domain" description="PAS" evidence="4">
    <location>
        <begin position="662"/>
        <end position="708"/>
    </location>
</feature>
<dbReference type="Pfam" id="PF13426">
    <property type="entry name" value="PAS_9"/>
    <property type="match status" value="1"/>
</dbReference>
<feature type="domain" description="PAC" evidence="5">
    <location>
        <begin position="485"/>
        <end position="538"/>
    </location>
</feature>
<evidence type="ECO:0000313" key="9">
    <source>
        <dbReference type="Proteomes" id="UP000019442"/>
    </source>
</evidence>
<sequence>MMDRSVSLALRASLLYAVCAGVWVFASGFLLDLVLTDPDVIVRMELFKGLVFVLVTSTLLYVLLRSWQERQLEAEGADSQTWEHEVRRPATVGLIAVIMTLVLLAPLMGIVVKKIHGPQLEREARDTLQAITQLKLRQVQQWLDERRADALTLTTHEAFVDQVAQLQSPEQAVQQPARLEDVTNRLAGVREHYRYAGIAILSEEGEGVLQLGRMATPPQVDAQLLEQAVRQGQMVQGLTRIDGMASPQYLDLVTPILKSLEEGVEHVGFLVMRAEVDRFLSPLLGVWSSASQSGDMLLLQAHDDDGWRVVYPPRHEAPPQPIPGLHDLVGNDTWLWASQEVPGTDWLLLARSPRDEIFASLQVLVFWVSAITLGAVAVIAAALMWVWRQQGRLQRLALRAQRVASEQAAADALRESEARYRALFQNNHSVMLLIKPEDGHIVDANPAACDFYGWDRDTLCAMRIMDINQLEAEQVKAEMASARERSIKFFLFPHRLADGSIRHVEVYSGPIQFQGQTLLYSIIHDVTQRIEAERKLRHSERLMQMAGTLARMGGWMADLGSETVEWSDEVCRIHDLEPGSGVSIEQALAFYMPGDRRRMEEVFRRCANMGEPFDEEMRICTARGREIWVRAMGVAVQGEGGRITHVQGAFQDITDRKRAEESLRQWSTVFRATSEGVMITDAKGEILAVNQAFTHITGYEQHEVTGKNPRVLKSGRHQPLFYRRLWDAISLSGFWRGELWNRRKSGAIYPQWTVINAVRDESGVLSHFIGVFSDVSDLKDSQDQIERLAHRDPLTNLPNRLLFRTRLEQALASAKRGQSGGLSVLLVDLDGFKHINDSLGIRVGDELLYEVAERFGSVMKDDEVLARLGSDEFAVMVPGENGQQCRADLVAEAIRQVVEAPVRIADRDIFITTSIGIASFPRDAHDAEELMQFSDAAMHHAKEQGGNVYFHYTEDLTDHARDRVTLSSELRHALDSNQLLLHFQPQVDLIDGSVVGLEALVRWRHPEQGMIPPNRFIPIAEETGLILPLGRWVLRQACLQARHWAAQGLEFGTIAVNVSGIQVQRSDMVQTVADALQESGLDSSLLELEVTESFVMDRRQGPSAFLGELKAMGVQLAVDDFGTGYSSLSYLKDLPFDVLKIDQSFIRGLPENQRDMAIARAVNTLGAHLGMEVLAEGVETTEHQEALLDMGCHRAQGYLFSRPVPAEEIPAILRARCRAHSPS</sequence>
<keyword evidence="2" id="KW-0973">c-di-GMP</keyword>
<dbReference type="AlphaFoldDB" id="W8KHX3"/>